<evidence type="ECO:0000313" key="12">
    <source>
        <dbReference type="EMBL" id="RMH87622.1"/>
    </source>
</evidence>
<dbReference type="InterPro" id="IPR011335">
    <property type="entry name" value="Restrct_endonuc-II-like"/>
</dbReference>
<dbReference type="PANTHER" id="PTHR30591:SF1">
    <property type="entry name" value="RECBCD ENZYME SUBUNIT RECC"/>
    <property type="match status" value="1"/>
</dbReference>
<dbReference type="InterPro" id="IPR013986">
    <property type="entry name" value="DExx_box_DNA_helicase_dom_sf"/>
</dbReference>
<keyword evidence="13" id="KW-1185">Reference proteome</keyword>
<evidence type="ECO:0000313" key="13">
    <source>
        <dbReference type="Proteomes" id="UP000275012"/>
    </source>
</evidence>
<dbReference type="Gene3D" id="3.40.50.10930">
    <property type="match status" value="1"/>
</dbReference>
<evidence type="ECO:0000256" key="9">
    <source>
        <dbReference type="ARBA" id="ARBA00023204"/>
    </source>
</evidence>
<proteinExistence type="inferred from homology"/>
<dbReference type="GO" id="GO:0000724">
    <property type="term" value="P:double-strand break repair via homologous recombination"/>
    <property type="evidence" value="ECO:0007669"/>
    <property type="project" value="UniProtKB-UniRule"/>
</dbReference>
<dbReference type="GO" id="GO:0008854">
    <property type="term" value="F:exodeoxyribonuclease V activity"/>
    <property type="evidence" value="ECO:0007669"/>
    <property type="project" value="InterPro"/>
</dbReference>
<comment type="similarity">
    <text evidence="10">Belongs to the RecC family.</text>
</comment>
<dbReference type="InterPro" id="IPR006697">
    <property type="entry name" value="RecC"/>
</dbReference>
<keyword evidence="1 10" id="KW-0540">Nuclease</keyword>
<keyword evidence="8 10" id="KW-0238">DNA-binding</keyword>
<keyword evidence="4 10" id="KW-0378">Hydrolase</keyword>
<dbReference type="InterPro" id="IPR041500">
    <property type="entry name" value="RecC_C"/>
</dbReference>
<dbReference type="OrthoDB" id="9762834at2"/>
<keyword evidence="3 10" id="KW-0227">DNA damage</keyword>
<dbReference type="RefSeq" id="WP_122102524.1">
    <property type="nucleotide sequence ID" value="NZ_RFLY01000026.1"/>
</dbReference>
<evidence type="ECO:0000256" key="1">
    <source>
        <dbReference type="ARBA" id="ARBA00022722"/>
    </source>
</evidence>
<dbReference type="SUPFAM" id="SSF52540">
    <property type="entry name" value="P-loop containing nucleoside triphosphate hydrolases"/>
    <property type="match status" value="2"/>
</dbReference>
<gene>
    <name evidence="10 12" type="primary">recC</name>
    <name evidence="12" type="ORF">EBB59_12715</name>
</gene>
<accession>A0A3M2HL09</accession>
<dbReference type="NCBIfam" id="TIGR01450">
    <property type="entry name" value="recC"/>
    <property type="match status" value="1"/>
</dbReference>
<dbReference type="GO" id="GO:0003678">
    <property type="term" value="F:DNA helicase activity"/>
    <property type="evidence" value="ECO:0007669"/>
    <property type="project" value="UniProtKB-UniRule"/>
</dbReference>
<comment type="subunit">
    <text evidence="10">Heterotrimer of RecB, RecC and RecD. All subunits contribute to DNA-binding.</text>
</comment>
<keyword evidence="6 10" id="KW-0269">Exonuclease</keyword>
<dbReference type="Pfam" id="PF17946">
    <property type="entry name" value="RecC_C"/>
    <property type="match status" value="1"/>
</dbReference>
<dbReference type="HAMAP" id="MF_01486">
    <property type="entry name" value="RecC"/>
    <property type="match status" value="1"/>
</dbReference>
<evidence type="ECO:0000256" key="2">
    <source>
        <dbReference type="ARBA" id="ARBA00022741"/>
    </source>
</evidence>
<keyword evidence="7 10" id="KW-0067">ATP-binding</keyword>
<dbReference type="Gene3D" id="1.10.10.160">
    <property type="match status" value="1"/>
</dbReference>
<dbReference type="GO" id="GO:0003677">
    <property type="term" value="F:DNA binding"/>
    <property type="evidence" value="ECO:0007669"/>
    <property type="project" value="UniProtKB-UniRule"/>
</dbReference>
<name>A0A3M2HL09_9GAMM</name>
<evidence type="ECO:0000256" key="10">
    <source>
        <dbReference type="HAMAP-Rule" id="MF_01486"/>
    </source>
</evidence>
<dbReference type="Proteomes" id="UP000275012">
    <property type="component" value="Unassembled WGS sequence"/>
</dbReference>
<feature type="domain" description="RecC C-terminal" evidence="11">
    <location>
        <begin position="847"/>
        <end position="1109"/>
    </location>
</feature>
<dbReference type="AlphaFoldDB" id="A0A3M2HL09"/>
<keyword evidence="9 10" id="KW-0234">DNA repair</keyword>
<dbReference type="Pfam" id="PF04257">
    <property type="entry name" value="Exonuc_V_gamma"/>
    <property type="match status" value="1"/>
</dbReference>
<reference evidence="12 13" key="1">
    <citation type="submission" date="2018-10" db="EMBL/GenBank/DDBJ databases">
        <title>Proposal of Lysobacter pythonis sp. nov. isolated from royal pythons (Python regius).</title>
        <authorList>
            <person name="Hans-Juergen B."/>
            <person name="Huptas C."/>
            <person name="Sandra B."/>
            <person name="Igor L."/>
            <person name="Joachim S."/>
            <person name="Siegfried S."/>
            <person name="Mareike W."/>
            <person name="Peter K."/>
        </authorList>
    </citation>
    <scope>NUCLEOTIDE SEQUENCE [LARGE SCALE GENOMIC DNA]</scope>
    <source>
        <strain evidence="12 13">4284/11</strain>
    </source>
</reference>
<dbReference type="SUPFAM" id="SSF52980">
    <property type="entry name" value="Restriction endonuclease-like"/>
    <property type="match status" value="1"/>
</dbReference>
<dbReference type="PANTHER" id="PTHR30591">
    <property type="entry name" value="RECBCD ENZYME SUBUNIT RECC"/>
    <property type="match status" value="1"/>
</dbReference>
<dbReference type="PIRSF" id="PIRSF000980">
    <property type="entry name" value="RecC"/>
    <property type="match status" value="1"/>
</dbReference>
<comment type="caution">
    <text evidence="12">The sequence shown here is derived from an EMBL/GenBank/DDBJ whole genome shotgun (WGS) entry which is preliminary data.</text>
</comment>
<dbReference type="Gene3D" id="3.40.50.300">
    <property type="entry name" value="P-loop containing nucleotide triphosphate hydrolases"/>
    <property type="match status" value="2"/>
</dbReference>
<evidence type="ECO:0000256" key="5">
    <source>
        <dbReference type="ARBA" id="ARBA00022806"/>
    </source>
</evidence>
<comment type="miscellaneous">
    <text evidence="10">In the RecBCD complex, RecB has a slow 3'-5' helicase, an exonuclease activity and loads RecA onto ssDNA, RecD has a fast 5'-3' helicase activity, while RecC stimulates the ATPase and processivity of the RecB helicase and contributes to recognition of the Chi site.</text>
</comment>
<dbReference type="InterPro" id="IPR027417">
    <property type="entry name" value="P-loop_NTPase"/>
</dbReference>
<keyword evidence="5 10" id="KW-0347">Helicase</keyword>
<dbReference type="GO" id="GO:0009338">
    <property type="term" value="C:exodeoxyribonuclease V complex"/>
    <property type="evidence" value="ECO:0007669"/>
    <property type="project" value="InterPro"/>
</dbReference>
<evidence type="ECO:0000256" key="4">
    <source>
        <dbReference type="ARBA" id="ARBA00022801"/>
    </source>
</evidence>
<dbReference type="EMBL" id="RFLY01000026">
    <property type="protein sequence ID" value="RMH87622.1"/>
    <property type="molecule type" value="Genomic_DNA"/>
</dbReference>
<evidence type="ECO:0000256" key="6">
    <source>
        <dbReference type="ARBA" id="ARBA00022839"/>
    </source>
</evidence>
<keyword evidence="2 10" id="KW-0547">Nucleotide-binding</keyword>
<evidence type="ECO:0000256" key="8">
    <source>
        <dbReference type="ARBA" id="ARBA00023125"/>
    </source>
</evidence>
<protein>
    <recommendedName>
        <fullName evidence="10">RecBCD enzyme subunit RecC</fullName>
    </recommendedName>
    <alternativeName>
        <fullName evidence="10">Exonuclease V subunit RecC</fullName>
        <shortName evidence="10">ExoV subunit RecC</shortName>
    </alternativeName>
    <alternativeName>
        <fullName evidence="10">Helicase/nuclease RecBCD subunit RecC</fullName>
    </alternativeName>
</protein>
<evidence type="ECO:0000256" key="3">
    <source>
        <dbReference type="ARBA" id="ARBA00022763"/>
    </source>
</evidence>
<evidence type="ECO:0000259" key="11">
    <source>
        <dbReference type="Pfam" id="PF17946"/>
    </source>
</evidence>
<evidence type="ECO:0000256" key="7">
    <source>
        <dbReference type="ARBA" id="ARBA00022840"/>
    </source>
</evidence>
<dbReference type="GO" id="GO:0005524">
    <property type="term" value="F:ATP binding"/>
    <property type="evidence" value="ECO:0007669"/>
    <property type="project" value="UniProtKB-UniRule"/>
</dbReference>
<comment type="function">
    <text evidence="10">A helicase/nuclease that prepares dsDNA breaks (DSB) for recombinational DNA repair. Binds to DSBs and unwinds DNA via a highly rapid and processive ATP-dependent bidirectional helicase activity. Unwinds dsDNA until it encounters a Chi (crossover hotspot instigator) sequence from the 3' direction. Cuts ssDNA a few nucleotides 3' to the Chi site. The properties and activities of the enzyme are changed at Chi. The Chi-altered holoenzyme produces a long 3'-ssDNA overhang and facilitates RecA-binding to the ssDNA for homologous DNA recombination and repair. Holoenzyme degrades any linearized DNA that is unable to undergo homologous recombination. In the holoenzyme this subunit recognizes the wild-type Chi sequence, and when added to isolated RecB increases its ATP-dependent helicase processivity.</text>
</comment>
<sequence>MSPHAAAPSSPPPIVEPAPGEGGLVIYRASRLEALLDPFRRLLDATWPDDPLQAQTVIAAHPGMKQWLTGALAKRMGRQGVIANLEVMLPSAWIDRLAQSRLGAHAVALPRWQRQHLRWNLYQWLGDTAAVPGLDDPRIARFLDAGLDDAERSRRRYQLADRLARLYSQYLVYRPDWLDAWARGQHRYATAASADAQLAVTESRLLAPLWRRAVREIGSHRAEVVAELIARLQREAGQGEARVSVLHVFGLSHLAPAELAVLRAYAEQALVALYLPDPCRDYWGVLGEGAAADWRRTEDSLIAAAEGGDWWRPARHELLARWGRLGQHFFAALLDGDVREDIRHWRDDASPAPANRLERVQESIRQLDESLIVPCAGLDEEMADPSLRIHLAHTPQRELEILRDAMLDARASGIEPGEMLVMAPDIRRYLPLIPALFGHPGDPREPLPYHTADAPVAQAHPLFAAFLRLLALPASRLGAAEVLDLLSMPELARRFGLDAGALDALAELLAESRVAWSLDAAHRGGFGVPALAEHGFAWALDRMIAGYLASDESGEAAQAMHLPDGTELLPLPGLHGEHAAALGALDALLRQVRRLLTRSTQTLPASEWAGYFEELAEAVLRIDREARPARDAWDALKRIIASLRTETAAAGVDPDLHFAVAAERLRSALASAPARQPFLLGGATFSGMVPQRAIPFRFIAVLGLDDGEFPRHVDDGGLDLMARLRRQGDRDQRFDDRYLFLETLMSARQRLHLSYVGEGVRDGQPRNPAAPLAELAAVLARADAAAGEALATAAPWRVRHPLQPFDARYVDGRDPRLYTYHAGHAALRAATPAMPAAVPAPEAPMPDSLALSALKDYWRDPARHLLQRRLRLSLEALDDERLPMNEPIEPHLPRFDSVARRLLFEGALADPAWHPEHAPDWLRLDGRMPAAGAGEEAWRHERELTRLLADALRAQGAVGESLERQRLPIDLSLDLDGRPLRLHGQVDGLLAHPRGGLQLLHLALPRQDANTGRWQDAALDFGKRAAAFLDWLAARLTLPADLPLRYTLSTRKRDAWADALDTADERYRTGDLPRAALEARLGRLIGWWCAAEAHPLRYFPRTSWAAWRAMQAEDATEASIARAARAAWLSGWQRTGERDYAPGYAALLAGDETWAAGSPALRELMDFARELAAALEPGLEPHRPPAGEAGR</sequence>
<organism evidence="12 13">
    <name type="scientific">Solilutibacter pythonis</name>
    <dbReference type="NCBI Taxonomy" id="2483112"/>
    <lineage>
        <taxon>Bacteria</taxon>
        <taxon>Pseudomonadati</taxon>
        <taxon>Pseudomonadota</taxon>
        <taxon>Gammaproteobacteria</taxon>
        <taxon>Lysobacterales</taxon>
        <taxon>Lysobacteraceae</taxon>
        <taxon>Solilutibacter</taxon>
    </lineage>
</organism>